<dbReference type="RefSeq" id="WP_115898645.1">
    <property type="nucleotide sequence ID" value="NZ_QUNG01000012.1"/>
</dbReference>
<dbReference type="AlphaFoldDB" id="A0A3E0DGG1"/>
<organism evidence="2 3">
    <name type="scientific">Marinomonas pollencensis</name>
    <dbReference type="NCBI Taxonomy" id="491954"/>
    <lineage>
        <taxon>Bacteria</taxon>
        <taxon>Pseudomonadati</taxon>
        <taxon>Pseudomonadota</taxon>
        <taxon>Gammaproteobacteria</taxon>
        <taxon>Oceanospirillales</taxon>
        <taxon>Oceanospirillaceae</taxon>
        <taxon>Marinomonas</taxon>
    </lineage>
</organism>
<dbReference type="InterPro" id="IPR042245">
    <property type="entry name" value="Tgt2/MlaC_sf"/>
</dbReference>
<evidence type="ECO:0000256" key="1">
    <source>
        <dbReference type="SAM" id="SignalP"/>
    </source>
</evidence>
<dbReference type="PANTHER" id="PTHR36573:SF1">
    <property type="entry name" value="INTERMEMBRANE PHOSPHOLIPID TRANSPORT SYSTEM BINDING PROTEIN MLAC"/>
    <property type="match status" value="1"/>
</dbReference>
<keyword evidence="3" id="KW-1185">Reference proteome</keyword>
<dbReference type="EMBL" id="QUNG01000012">
    <property type="protein sequence ID" value="REG81775.1"/>
    <property type="molecule type" value="Genomic_DNA"/>
</dbReference>
<feature type="chain" id="PRO_5017826005" evidence="1">
    <location>
        <begin position="22"/>
        <end position="204"/>
    </location>
</feature>
<accession>A0A3E0DGG1</accession>
<evidence type="ECO:0000313" key="3">
    <source>
        <dbReference type="Proteomes" id="UP000256542"/>
    </source>
</evidence>
<feature type="signal peptide" evidence="1">
    <location>
        <begin position="1"/>
        <end position="21"/>
    </location>
</feature>
<dbReference type="InterPro" id="IPR008869">
    <property type="entry name" value="MlaC/ttg2D"/>
</dbReference>
<dbReference type="Proteomes" id="UP000256542">
    <property type="component" value="Unassembled WGS sequence"/>
</dbReference>
<gene>
    <name evidence="2" type="ORF">DFP81_11225</name>
</gene>
<protein>
    <submittedName>
        <fullName evidence="2">Phospholipid transport system substrate-binding protein</fullName>
    </submittedName>
</protein>
<dbReference type="PANTHER" id="PTHR36573">
    <property type="entry name" value="INTERMEMBRANE PHOSPHOLIPID TRANSPORT SYSTEM BINDING PROTEIN MLAC"/>
    <property type="match status" value="1"/>
</dbReference>
<dbReference type="Gene3D" id="3.10.450.710">
    <property type="entry name" value="Tgt2/MlaC"/>
    <property type="match status" value="1"/>
</dbReference>
<dbReference type="OrthoDB" id="9787053at2"/>
<evidence type="ECO:0000313" key="2">
    <source>
        <dbReference type="EMBL" id="REG81775.1"/>
    </source>
</evidence>
<dbReference type="Pfam" id="PF05494">
    <property type="entry name" value="MlaC"/>
    <property type="match status" value="1"/>
</dbReference>
<keyword evidence="1" id="KW-0732">Signal</keyword>
<proteinExistence type="predicted"/>
<dbReference type="PIRSF" id="PIRSF004649">
    <property type="entry name" value="MlaC"/>
    <property type="match status" value="1"/>
</dbReference>
<sequence length="204" mass="22976">MSNLIKVIVMLGGLVSSALWAGEEAARDTVVGVVDSFRTDIIADKAELANNPELLAQRIDKILTPVIDFDDFAKKVMGKYYRRATPDQRERFATVTRDTLLKTYGGSLLELDPDKIKILPLGPQRKGREVKVDVDFQMADGSPLNLNFFMEDYGSDNWKLSNVVINNINFGLTFRKQFAVMMQQNKNKIDAAIDAWKLSLEKKS</sequence>
<name>A0A3E0DGG1_9GAMM</name>
<comment type="caution">
    <text evidence="2">The sequence shown here is derived from an EMBL/GenBank/DDBJ whole genome shotgun (WGS) entry which is preliminary data.</text>
</comment>
<reference evidence="2 3" key="1">
    <citation type="submission" date="2018-08" db="EMBL/GenBank/DDBJ databases">
        <title>Genomic Encyclopedia of Type Strains, Phase III (KMG-III): the genomes of soil and plant-associated and newly described type strains.</title>
        <authorList>
            <person name="Whitman W."/>
        </authorList>
    </citation>
    <scope>NUCLEOTIDE SEQUENCE [LARGE SCALE GENOMIC DNA]</scope>
    <source>
        <strain evidence="2 3">CECT 7375</strain>
    </source>
</reference>